<dbReference type="PANTHER" id="PTHR30561:SF0">
    <property type="entry name" value="GUANIDINIUM EXPORTER"/>
    <property type="match status" value="1"/>
</dbReference>
<evidence type="ECO:0000256" key="7">
    <source>
        <dbReference type="ARBA" id="ARBA00038151"/>
    </source>
</evidence>
<evidence type="ECO:0000313" key="12">
    <source>
        <dbReference type="EMBL" id="STO67705.1"/>
    </source>
</evidence>
<sequence>MAWIYLTLAGLLEIGWPIGLKMAAQTETRWLGIIIALTFMAGSGTMLWLAQRSIPMGTAYAVWTGIGAAGAFIVGVLFYNDALTFWRTLGALMIISGVIVLKLASH</sequence>
<organism evidence="11 13">
    <name type="scientific">Canicola haemoglobinophilus</name>
    <dbReference type="NCBI Taxonomy" id="733"/>
    <lineage>
        <taxon>Bacteria</taxon>
        <taxon>Pseudomonadati</taxon>
        <taxon>Pseudomonadota</taxon>
        <taxon>Gammaproteobacteria</taxon>
        <taxon>Pasteurellales</taxon>
        <taxon>Pasteurellaceae</taxon>
        <taxon>Canicola</taxon>
    </lineage>
</organism>
<evidence type="ECO:0000256" key="10">
    <source>
        <dbReference type="SAM" id="Phobius"/>
    </source>
</evidence>
<dbReference type="GO" id="GO:0005886">
    <property type="term" value="C:plasma membrane"/>
    <property type="evidence" value="ECO:0007669"/>
    <property type="project" value="UniProtKB-SubCell"/>
</dbReference>
<proteinExistence type="inferred from homology"/>
<keyword evidence="2" id="KW-0813">Transport</keyword>
<protein>
    <recommendedName>
        <fullName evidence="8">Guanidinium exporter</fullName>
    </recommendedName>
</protein>
<comment type="subcellular location">
    <subcellularLocation>
        <location evidence="1 9">Cell membrane</location>
        <topology evidence="1 9">Multi-pass membrane protein</topology>
    </subcellularLocation>
</comment>
<dbReference type="GO" id="GO:0022857">
    <property type="term" value="F:transmembrane transporter activity"/>
    <property type="evidence" value="ECO:0007669"/>
    <property type="project" value="InterPro"/>
</dbReference>
<keyword evidence="4 9" id="KW-0812">Transmembrane</keyword>
<dbReference type="AlphaFoldDB" id="A0A1V4B2P0"/>
<evidence type="ECO:0000256" key="1">
    <source>
        <dbReference type="ARBA" id="ARBA00004651"/>
    </source>
</evidence>
<dbReference type="Proteomes" id="UP000254329">
    <property type="component" value="Unassembled WGS sequence"/>
</dbReference>
<dbReference type="Proteomes" id="UP000254496">
    <property type="component" value="Unassembled WGS sequence"/>
</dbReference>
<dbReference type="PANTHER" id="PTHR30561">
    <property type="entry name" value="SMR FAMILY PROTON-DEPENDENT DRUG EFFLUX TRANSPORTER SUGE"/>
    <property type="match status" value="1"/>
</dbReference>
<dbReference type="InterPro" id="IPR000390">
    <property type="entry name" value="Small_drug/metabolite_transptr"/>
</dbReference>
<dbReference type="Pfam" id="PF00893">
    <property type="entry name" value="Multi_Drug_Res"/>
    <property type="match status" value="1"/>
</dbReference>
<name>A0A1V4B2P0_9PAST</name>
<evidence type="ECO:0000256" key="2">
    <source>
        <dbReference type="ARBA" id="ARBA00022448"/>
    </source>
</evidence>
<dbReference type="InterPro" id="IPR037185">
    <property type="entry name" value="EmrE-like"/>
</dbReference>
<dbReference type="OrthoDB" id="9808638at2"/>
<feature type="transmembrane region" description="Helical" evidence="10">
    <location>
        <begin position="30"/>
        <end position="50"/>
    </location>
</feature>
<evidence type="ECO:0000256" key="5">
    <source>
        <dbReference type="ARBA" id="ARBA00022989"/>
    </source>
</evidence>
<evidence type="ECO:0000313" key="11">
    <source>
        <dbReference type="EMBL" id="STO60007.1"/>
    </source>
</evidence>
<gene>
    <name evidence="11" type="primary">sugE</name>
    <name evidence="11" type="ORF">NCTC1659_01272</name>
    <name evidence="12" type="ORF">NCTC8540_00167</name>
</gene>
<feature type="transmembrane region" description="Helical" evidence="10">
    <location>
        <begin position="85"/>
        <end position="104"/>
    </location>
</feature>
<dbReference type="FunFam" id="1.10.3730.20:FF:000001">
    <property type="entry name" value="Quaternary ammonium compound resistance transporter SugE"/>
    <property type="match status" value="1"/>
</dbReference>
<dbReference type="STRING" id="733.B0186_03815"/>
<dbReference type="InterPro" id="IPR045324">
    <property type="entry name" value="Small_multidrug_res"/>
</dbReference>
<feature type="transmembrane region" description="Helical" evidence="10">
    <location>
        <begin position="57"/>
        <end position="79"/>
    </location>
</feature>
<evidence type="ECO:0000256" key="9">
    <source>
        <dbReference type="RuleBase" id="RU003942"/>
    </source>
</evidence>
<comment type="similarity">
    <text evidence="7">Belongs to the drug/metabolite transporter (DMT) superfamily. Small multidrug resistance (SMR) (TC 2.A.7.1) family. Gdx/SugE subfamily.</text>
</comment>
<dbReference type="SUPFAM" id="SSF103481">
    <property type="entry name" value="Multidrug resistance efflux transporter EmrE"/>
    <property type="match status" value="1"/>
</dbReference>
<accession>A0A1V4B2P0</accession>
<evidence type="ECO:0000313" key="14">
    <source>
        <dbReference type="Proteomes" id="UP000254496"/>
    </source>
</evidence>
<evidence type="ECO:0000256" key="3">
    <source>
        <dbReference type="ARBA" id="ARBA00022475"/>
    </source>
</evidence>
<dbReference type="GO" id="GO:1990961">
    <property type="term" value="P:xenobiotic detoxification by transmembrane export across the plasma membrane"/>
    <property type="evidence" value="ECO:0007669"/>
    <property type="project" value="UniProtKB-ARBA"/>
</dbReference>
<dbReference type="RefSeq" id="WP_078218067.1">
    <property type="nucleotide sequence ID" value="NZ_MUXZ01000008.1"/>
</dbReference>
<evidence type="ECO:0000256" key="4">
    <source>
        <dbReference type="ARBA" id="ARBA00022692"/>
    </source>
</evidence>
<keyword evidence="5 10" id="KW-1133">Transmembrane helix</keyword>
<keyword evidence="13" id="KW-1185">Reference proteome</keyword>
<evidence type="ECO:0000313" key="13">
    <source>
        <dbReference type="Proteomes" id="UP000254329"/>
    </source>
</evidence>
<keyword evidence="6 10" id="KW-0472">Membrane</keyword>
<dbReference type="EMBL" id="UGHF01000001">
    <property type="protein sequence ID" value="STO60007.1"/>
    <property type="molecule type" value="Genomic_DNA"/>
</dbReference>
<evidence type="ECO:0000256" key="6">
    <source>
        <dbReference type="ARBA" id="ARBA00023136"/>
    </source>
</evidence>
<keyword evidence="3" id="KW-1003">Cell membrane</keyword>
<reference evidence="13 14" key="1">
    <citation type="submission" date="2018-06" db="EMBL/GenBank/DDBJ databases">
        <authorList>
            <consortium name="Pathogen Informatics"/>
            <person name="Doyle S."/>
        </authorList>
    </citation>
    <scope>NUCLEOTIDE SEQUENCE [LARGE SCALE GENOMIC DNA]</scope>
    <source>
        <strain evidence="11 13">NCTC1659</strain>
        <strain evidence="12 14">NCTC8540</strain>
    </source>
</reference>
<dbReference type="EMBL" id="UGHJ01000001">
    <property type="protein sequence ID" value="STO67705.1"/>
    <property type="molecule type" value="Genomic_DNA"/>
</dbReference>
<dbReference type="Gene3D" id="1.10.3730.20">
    <property type="match status" value="1"/>
</dbReference>
<evidence type="ECO:0000256" key="8">
    <source>
        <dbReference type="ARBA" id="ARBA00039168"/>
    </source>
</evidence>